<name>A0A3M7KPA1_AUXPR</name>
<feature type="non-terminal residue" evidence="2">
    <location>
        <position position="222"/>
    </location>
</feature>
<feature type="non-terminal residue" evidence="2">
    <location>
        <position position="1"/>
    </location>
</feature>
<organism evidence="2 3">
    <name type="scientific">Auxenochlorella protothecoides</name>
    <name type="common">Green microalga</name>
    <name type="synonym">Chlorella protothecoides</name>
    <dbReference type="NCBI Taxonomy" id="3075"/>
    <lineage>
        <taxon>Eukaryota</taxon>
        <taxon>Viridiplantae</taxon>
        <taxon>Chlorophyta</taxon>
        <taxon>core chlorophytes</taxon>
        <taxon>Trebouxiophyceae</taxon>
        <taxon>Chlorellales</taxon>
        <taxon>Chlorellaceae</taxon>
        <taxon>Auxenochlorella</taxon>
    </lineage>
</organism>
<feature type="compositionally biased region" description="Low complexity" evidence="1">
    <location>
        <begin position="57"/>
        <end position="66"/>
    </location>
</feature>
<feature type="compositionally biased region" description="Basic and acidic residues" evidence="1">
    <location>
        <begin position="28"/>
        <end position="41"/>
    </location>
</feature>
<dbReference type="EMBL" id="QOKY01000206">
    <property type="protein sequence ID" value="RMZ52381.1"/>
    <property type="molecule type" value="Genomic_DNA"/>
</dbReference>
<reference evidence="3" key="1">
    <citation type="journal article" date="2018" name="Algal Res.">
        <title>Characterization of plant carbon substrate utilization by Auxenochlorella protothecoides.</title>
        <authorList>
            <person name="Vogler B.W."/>
            <person name="Starkenburg S.R."/>
            <person name="Sudasinghe N."/>
            <person name="Schambach J.Y."/>
            <person name="Rollin J.A."/>
            <person name="Pattathil S."/>
            <person name="Barry A.N."/>
        </authorList>
    </citation>
    <scope>NUCLEOTIDE SEQUENCE [LARGE SCALE GENOMIC DNA]</scope>
    <source>
        <strain evidence="3">UTEX 25</strain>
    </source>
</reference>
<gene>
    <name evidence="2" type="ORF">APUTEX25_000656</name>
</gene>
<comment type="caution">
    <text evidence="2">The sequence shown here is derived from an EMBL/GenBank/DDBJ whole genome shotgun (WGS) entry which is preliminary data.</text>
</comment>
<feature type="region of interest" description="Disordered" evidence="1">
    <location>
        <begin position="1"/>
        <end position="85"/>
    </location>
</feature>
<feature type="region of interest" description="Disordered" evidence="1">
    <location>
        <begin position="97"/>
        <end position="162"/>
    </location>
</feature>
<accession>A0A3M7KPA1</accession>
<dbReference type="AlphaFoldDB" id="A0A3M7KPA1"/>
<evidence type="ECO:0000313" key="2">
    <source>
        <dbReference type="EMBL" id="RMZ52381.1"/>
    </source>
</evidence>
<sequence>APGARSRQLPKLGNRLQPRDWVPTAEAAIRRRDCLMRDNGEPAHPGQGTPQTPCPMDVDVVAADDAPSTSRPLASAGQDSQTPPVQLDVVNKLDDAEKRDQQWQNDATVNEWRTAPGEAGTKGRYGKTTWNGFRDLSKKKKKKKEKKKKKKGQQQQQQQPVLDALRSTVDDVVAVISELRTVGDLFATFHAIRMVEEFERRKQAGRADADAALQPFDRNFFS</sequence>
<feature type="compositionally biased region" description="Basic residues" evidence="1">
    <location>
        <begin position="137"/>
        <end position="152"/>
    </location>
</feature>
<evidence type="ECO:0000256" key="1">
    <source>
        <dbReference type="SAM" id="MobiDB-lite"/>
    </source>
</evidence>
<protein>
    <submittedName>
        <fullName evidence="2">Uncharacterized protein</fullName>
    </submittedName>
</protein>
<proteinExistence type="predicted"/>
<evidence type="ECO:0000313" key="3">
    <source>
        <dbReference type="Proteomes" id="UP000279271"/>
    </source>
</evidence>
<dbReference type="Proteomes" id="UP000279271">
    <property type="component" value="Unassembled WGS sequence"/>
</dbReference>
<feature type="compositionally biased region" description="Polar residues" evidence="1">
    <location>
        <begin position="67"/>
        <end position="84"/>
    </location>
</feature>